<reference evidence="2 3" key="1">
    <citation type="journal article" date="2018" name="Sci. Rep.">
        <title>Genomic signatures of local adaptation to the degree of environmental predictability in rotifers.</title>
        <authorList>
            <person name="Franch-Gras L."/>
            <person name="Hahn C."/>
            <person name="Garcia-Roger E.M."/>
            <person name="Carmona M.J."/>
            <person name="Serra M."/>
            <person name="Gomez A."/>
        </authorList>
    </citation>
    <scope>NUCLEOTIDE SEQUENCE [LARGE SCALE GENOMIC DNA]</scope>
    <source>
        <strain evidence="2">HYR1</strain>
    </source>
</reference>
<organism evidence="2 3">
    <name type="scientific">Brachionus plicatilis</name>
    <name type="common">Marine rotifer</name>
    <name type="synonym">Brachionus muelleri</name>
    <dbReference type="NCBI Taxonomy" id="10195"/>
    <lineage>
        <taxon>Eukaryota</taxon>
        <taxon>Metazoa</taxon>
        <taxon>Spiralia</taxon>
        <taxon>Gnathifera</taxon>
        <taxon>Rotifera</taxon>
        <taxon>Eurotatoria</taxon>
        <taxon>Monogononta</taxon>
        <taxon>Pseudotrocha</taxon>
        <taxon>Ploima</taxon>
        <taxon>Brachionidae</taxon>
        <taxon>Brachionus</taxon>
    </lineage>
</organism>
<comment type="caution">
    <text evidence="2">The sequence shown here is derived from an EMBL/GenBank/DDBJ whole genome shotgun (WGS) entry which is preliminary data.</text>
</comment>
<accession>A0A3M7QGQ9</accession>
<feature type="chain" id="PRO_5018068883" evidence="1">
    <location>
        <begin position="24"/>
        <end position="82"/>
    </location>
</feature>
<dbReference type="AlphaFoldDB" id="A0A3M7QGQ9"/>
<evidence type="ECO:0000313" key="2">
    <source>
        <dbReference type="EMBL" id="RNA10570.1"/>
    </source>
</evidence>
<keyword evidence="3" id="KW-1185">Reference proteome</keyword>
<protein>
    <submittedName>
        <fullName evidence="2">Uncharacterized protein</fullName>
    </submittedName>
</protein>
<dbReference type="OrthoDB" id="8197599at2759"/>
<proteinExistence type="predicted"/>
<evidence type="ECO:0000256" key="1">
    <source>
        <dbReference type="SAM" id="SignalP"/>
    </source>
</evidence>
<gene>
    <name evidence="2" type="ORF">BpHYR1_026483</name>
</gene>
<sequence length="82" mass="9224">MMRLSNHMWATVMRFWVKVPVLSEQMVEVEPSVSTASKFLTKQFFLAMRLAVKVKHTVTVASRPSGTLATMIPIKKITASSQ</sequence>
<name>A0A3M7QGQ9_BRAPC</name>
<evidence type="ECO:0000313" key="3">
    <source>
        <dbReference type="Proteomes" id="UP000276133"/>
    </source>
</evidence>
<dbReference type="EMBL" id="REGN01006159">
    <property type="protein sequence ID" value="RNA10570.1"/>
    <property type="molecule type" value="Genomic_DNA"/>
</dbReference>
<dbReference type="Proteomes" id="UP000276133">
    <property type="component" value="Unassembled WGS sequence"/>
</dbReference>
<keyword evidence="1" id="KW-0732">Signal</keyword>
<feature type="signal peptide" evidence="1">
    <location>
        <begin position="1"/>
        <end position="23"/>
    </location>
</feature>